<dbReference type="Pfam" id="PF04072">
    <property type="entry name" value="LCM"/>
    <property type="match status" value="1"/>
</dbReference>
<comment type="function">
    <text evidence="1 6">Exhibits S-adenosyl-L-methionine-dependent methyltransferase activity.</text>
</comment>
<organism evidence="7 8">
    <name type="scientific">Streptomyces glaucescens</name>
    <dbReference type="NCBI Taxonomy" id="1907"/>
    <lineage>
        <taxon>Bacteria</taxon>
        <taxon>Bacillati</taxon>
        <taxon>Actinomycetota</taxon>
        <taxon>Actinomycetes</taxon>
        <taxon>Kitasatosporales</taxon>
        <taxon>Streptomycetaceae</taxon>
        <taxon>Streptomyces</taxon>
    </lineage>
</organism>
<evidence type="ECO:0000256" key="2">
    <source>
        <dbReference type="ARBA" id="ARBA00008138"/>
    </source>
</evidence>
<accession>A0A089X587</accession>
<protein>
    <recommendedName>
        <fullName evidence="6">S-adenosyl-L-methionine-dependent methyltransferase</fullName>
        <ecNumber evidence="6">2.1.1.-</ecNumber>
    </recommendedName>
</protein>
<dbReference type="GO" id="GO:0008168">
    <property type="term" value="F:methyltransferase activity"/>
    <property type="evidence" value="ECO:0007669"/>
    <property type="project" value="UniProtKB-UniRule"/>
</dbReference>
<dbReference type="SUPFAM" id="SSF53335">
    <property type="entry name" value="S-adenosyl-L-methionine-dependent methyltransferases"/>
    <property type="match status" value="1"/>
</dbReference>
<keyword evidence="5 6" id="KW-0949">S-adenosyl-L-methionine</keyword>
<evidence type="ECO:0000256" key="5">
    <source>
        <dbReference type="ARBA" id="ARBA00022691"/>
    </source>
</evidence>
<dbReference type="PANTHER" id="PTHR43619:SF2">
    <property type="entry name" value="S-ADENOSYL-L-METHIONINE-DEPENDENT METHYLTRANSFERASES SUPERFAMILY PROTEIN"/>
    <property type="match status" value="1"/>
</dbReference>
<evidence type="ECO:0000256" key="3">
    <source>
        <dbReference type="ARBA" id="ARBA00022603"/>
    </source>
</evidence>
<dbReference type="OrthoDB" id="9806164at2"/>
<dbReference type="HOGENOM" id="CLU_056160_2_0_11"/>
<dbReference type="InterPro" id="IPR029063">
    <property type="entry name" value="SAM-dependent_MTases_sf"/>
</dbReference>
<evidence type="ECO:0000313" key="8">
    <source>
        <dbReference type="Proteomes" id="UP000029482"/>
    </source>
</evidence>
<reference evidence="8" key="1">
    <citation type="journal article" date="2015" name="J. Biotechnol.">
        <title>Complete genome sequence of the actinobacterium Streptomyces glaucescens GLA.O (DSM 40922) consisting of a linear chromosome and one linear plasmid.</title>
        <authorList>
            <person name="Ortseifen V."/>
            <person name="Winkler A."/>
            <person name="Albersmeier A."/>
            <person name="Wendler S."/>
            <person name="Puhler A."/>
            <person name="Kalinowski J."/>
            <person name="Ruckert C."/>
        </authorList>
    </citation>
    <scope>NUCLEOTIDE SEQUENCE [LARGE SCALE GENOMIC DNA]</scope>
    <source>
        <strain evidence="8">DSM 40922 / GLA O</strain>
    </source>
</reference>
<dbReference type="NCBIfam" id="TIGR00027">
    <property type="entry name" value="mthyl_TIGR00027"/>
    <property type="match status" value="1"/>
</dbReference>
<dbReference type="Proteomes" id="UP000029482">
    <property type="component" value="Chromosome"/>
</dbReference>
<dbReference type="RefSeq" id="WP_052413629.1">
    <property type="nucleotide sequence ID" value="NZ_CP009438.1"/>
</dbReference>
<dbReference type="KEGG" id="sgu:SGLAU_04900"/>
<comment type="similarity">
    <text evidence="2 6">Belongs to the UPF0677 family.</text>
</comment>
<dbReference type="PANTHER" id="PTHR43619">
    <property type="entry name" value="S-ADENOSYL-L-METHIONINE-DEPENDENT METHYLTRANSFERASE YKTD-RELATED"/>
    <property type="match status" value="1"/>
</dbReference>
<keyword evidence="8" id="KW-1185">Reference proteome</keyword>
<proteinExistence type="inferred from homology"/>
<keyword evidence="4" id="KW-0808">Transferase</keyword>
<dbReference type="eggNOG" id="COG3315">
    <property type="taxonomic scope" value="Bacteria"/>
</dbReference>
<dbReference type="AlphaFoldDB" id="A0A089X587"/>
<evidence type="ECO:0000313" key="7">
    <source>
        <dbReference type="EMBL" id="AIR97006.1"/>
    </source>
</evidence>
<dbReference type="EMBL" id="CP009438">
    <property type="protein sequence ID" value="AIR97006.1"/>
    <property type="molecule type" value="Genomic_DNA"/>
</dbReference>
<dbReference type="STRING" id="1907.SGLAU_04900"/>
<dbReference type="EC" id="2.1.1.-" evidence="6"/>
<dbReference type="InterPro" id="IPR007213">
    <property type="entry name" value="Ppm1/Ppm2/Tcmp"/>
</dbReference>
<evidence type="ECO:0000256" key="1">
    <source>
        <dbReference type="ARBA" id="ARBA00003907"/>
    </source>
</evidence>
<keyword evidence="3 6" id="KW-0489">Methyltransferase</keyword>
<sequence length="282" mass="30574">MTDATRRDDGHTAVKETGFITAVIRAMENDRPDAYLADPHAALLSTPRSRALAEEALAAGGTVGSVIVRGRFGDIALGEATAQGIGQVVCLAAGGDTRAWRLPFPPGTRFFEIDLPGQLEAKDALLAPVADRLTCRRVTLGEDLRDGTWPRRLKEAGYDGTKPAVWIVEGLLPYLEPEHFTRLLTRIGQMSGPGSVLLADAPHAAYFQDPANAAFLAFMRARGSAFRLGLEDFGGLLDRCGWQAEAYTLRELAAGRCPWVPAPPERLCPPRDHHWVARARLA</sequence>
<dbReference type="Gene3D" id="3.40.50.150">
    <property type="entry name" value="Vaccinia Virus protein VP39"/>
    <property type="match status" value="1"/>
</dbReference>
<gene>
    <name evidence="7" type="ORF">SGLAU_04900</name>
</gene>
<name>A0A089X587_STRGA</name>
<evidence type="ECO:0000256" key="4">
    <source>
        <dbReference type="ARBA" id="ARBA00022679"/>
    </source>
</evidence>
<evidence type="ECO:0000256" key="6">
    <source>
        <dbReference type="RuleBase" id="RU362030"/>
    </source>
</evidence>
<dbReference type="InterPro" id="IPR011610">
    <property type="entry name" value="SAM_mthyl_Trfase_ML2640-like"/>
</dbReference>
<dbReference type="GO" id="GO:0032259">
    <property type="term" value="P:methylation"/>
    <property type="evidence" value="ECO:0007669"/>
    <property type="project" value="UniProtKB-KW"/>
</dbReference>